<dbReference type="SUPFAM" id="SSF52833">
    <property type="entry name" value="Thioredoxin-like"/>
    <property type="match status" value="1"/>
</dbReference>
<accession>A0A8J3NBS5</accession>
<dbReference type="InterPro" id="IPR052565">
    <property type="entry name" value="Glutaredoxin-like_YDR286C"/>
</dbReference>
<gene>
    <name evidence="1" type="ORF">Aru02nite_45430</name>
</gene>
<dbReference type="EMBL" id="BOMB01000025">
    <property type="protein sequence ID" value="GID13654.1"/>
    <property type="molecule type" value="Genomic_DNA"/>
</dbReference>
<dbReference type="PANTHER" id="PTHR33558">
    <property type="entry name" value="GLUTAREDOXIN-LIKE PROTEIN C5ORF63 HOMOLOG"/>
    <property type="match status" value="1"/>
</dbReference>
<name>A0A8J3NBS5_9ACTN</name>
<organism evidence="1 2">
    <name type="scientific">Actinocatenispora rupis</name>
    <dbReference type="NCBI Taxonomy" id="519421"/>
    <lineage>
        <taxon>Bacteria</taxon>
        <taxon>Bacillati</taxon>
        <taxon>Actinomycetota</taxon>
        <taxon>Actinomycetes</taxon>
        <taxon>Micromonosporales</taxon>
        <taxon>Micromonosporaceae</taxon>
        <taxon>Actinocatenispora</taxon>
    </lineage>
</organism>
<protein>
    <submittedName>
        <fullName evidence="1">Thioredoxin family protein</fullName>
    </submittedName>
</protein>
<dbReference type="Gene3D" id="3.40.30.10">
    <property type="entry name" value="Glutaredoxin"/>
    <property type="match status" value="1"/>
</dbReference>
<dbReference type="AlphaFoldDB" id="A0A8J3NBS5"/>
<sequence length="82" mass="9197">MGVTERLTLLTREGCHLCDDAKVAMARVAATAGVGWREVDVASDIELEREYGDRLPVILLDGREHGYWRVEEDRLLRDLASG</sequence>
<proteinExistence type="predicted"/>
<keyword evidence="2" id="KW-1185">Reference proteome</keyword>
<evidence type="ECO:0000313" key="1">
    <source>
        <dbReference type="EMBL" id="GID13654.1"/>
    </source>
</evidence>
<dbReference type="InterPro" id="IPR008554">
    <property type="entry name" value="Glutaredoxin-like"/>
</dbReference>
<reference evidence="1" key="1">
    <citation type="submission" date="2021-01" db="EMBL/GenBank/DDBJ databases">
        <title>Whole genome shotgun sequence of Actinocatenispora rupis NBRC 107355.</title>
        <authorList>
            <person name="Komaki H."/>
            <person name="Tamura T."/>
        </authorList>
    </citation>
    <scope>NUCLEOTIDE SEQUENCE</scope>
    <source>
        <strain evidence="1">NBRC 107355</strain>
    </source>
</reference>
<dbReference type="Proteomes" id="UP000612808">
    <property type="component" value="Unassembled WGS sequence"/>
</dbReference>
<dbReference type="Pfam" id="PF05768">
    <property type="entry name" value="Glrx-like"/>
    <property type="match status" value="1"/>
</dbReference>
<comment type="caution">
    <text evidence="1">The sequence shown here is derived from an EMBL/GenBank/DDBJ whole genome shotgun (WGS) entry which is preliminary data.</text>
</comment>
<evidence type="ECO:0000313" key="2">
    <source>
        <dbReference type="Proteomes" id="UP000612808"/>
    </source>
</evidence>
<dbReference type="PANTHER" id="PTHR33558:SF1">
    <property type="entry name" value="GLUTAREDOXIN-LIKE PROTEIN C5ORF63 HOMOLOG"/>
    <property type="match status" value="1"/>
</dbReference>
<dbReference type="InterPro" id="IPR036249">
    <property type="entry name" value="Thioredoxin-like_sf"/>
</dbReference>